<proteinExistence type="predicted"/>
<keyword evidence="2" id="KW-1185">Reference proteome</keyword>
<protein>
    <submittedName>
        <fullName evidence="1">Uncharacterized protein</fullName>
    </submittedName>
</protein>
<dbReference type="SUPFAM" id="SSF52047">
    <property type="entry name" value="RNI-like"/>
    <property type="match status" value="1"/>
</dbReference>
<dbReference type="Gene3D" id="3.80.10.10">
    <property type="entry name" value="Ribonuclease Inhibitor"/>
    <property type="match status" value="1"/>
</dbReference>
<dbReference type="InterPro" id="IPR032675">
    <property type="entry name" value="LRR_dom_sf"/>
</dbReference>
<dbReference type="OrthoDB" id="6478541at2759"/>
<reference evidence="1 2" key="1">
    <citation type="journal article" date="2019" name="Sci. Rep.">
        <title>Orb-weaving spider Araneus ventricosus genome elucidates the spidroin gene catalogue.</title>
        <authorList>
            <person name="Kono N."/>
            <person name="Nakamura H."/>
            <person name="Ohtoshi R."/>
            <person name="Moran D.A.P."/>
            <person name="Shinohara A."/>
            <person name="Yoshida Y."/>
            <person name="Fujiwara M."/>
            <person name="Mori M."/>
            <person name="Tomita M."/>
            <person name="Arakawa K."/>
        </authorList>
    </citation>
    <scope>NUCLEOTIDE SEQUENCE [LARGE SCALE GENOMIC DNA]</scope>
</reference>
<dbReference type="Proteomes" id="UP000499080">
    <property type="component" value="Unassembled WGS sequence"/>
</dbReference>
<accession>A0A4Y2GZV0</accession>
<name>A0A4Y2GZV0_ARAVE</name>
<evidence type="ECO:0000313" key="2">
    <source>
        <dbReference type="Proteomes" id="UP000499080"/>
    </source>
</evidence>
<evidence type="ECO:0000313" key="1">
    <source>
        <dbReference type="EMBL" id="GBM59512.1"/>
    </source>
</evidence>
<dbReference type="EMBL" id="BGPR01001685">
    <property type="protein sequence ID" value="GBM59512.1"/>
    <property type="molecule type" value="Genomic_DNA"/>
</dbReference>
<organism evidence="1 2">
    <name type="scientific">Araneus ventricosus</name>
    <name type="common">Orbweaver spider</name>
    <name type="synonym">Epeira ventricosa</name>
    <dbReference type="NCBI Taxonomy" id="182803"/>
    <lineage>
        <taxon>Eukaryota</taxon>
        <taxon>Metazoa</taxon>
        <taxon>Ecdysozoa</taxon>
        <taxon>Arthropoda</taxon>
        <taxon>Chelicerata</taxon>
        <taxon>Arachnida</taxon>
        <taxon>Araneae</taxon>
        <taxon>Araneomorphae</taxon>
        <taxon>Entelegynae</taxon>
        <taxon>Araneoidea</taxon>
        <taxon>Araneidae</taxon>
        <taxon>Araneus</taxon>
    </lineage>
</organism>
<gene>
    <name evidence="1" type="ORF">AVEN_70485_1</name>
</gene>
<dbReference type="AlphaFoldDB" id="A0A4Y2GZV0"/>
<comment type="caution">
    <text evidence="1">The sequence shown here is derived from an EMBL/GenBank/DDBJ whole genome shotgun (WGS) entry which is preliminary data.</text>
</comment>
<sequence length="493" mass="55916">MLVPLLYKTCLEKTSHLIKTGMWATCSPNPFSDLPSRIVDDVMENTTAGCKEVSSLLLLVESGKLTRLSIVFPLALEKEYDLFQKTMRTNCCKALRSLTLYLSHNPSSINLIETLISLCPNLEEFASNIFPNFEVFKNCKELRIIRFDMFAGAHDLQSLPVDYSALTSIRNLEVILSIPDMTSDMVAKALESCPQLVSLGYVDSLGGLKKIRESYLNKYSSSRKDICGHFQLRGCAWTPNFKKHTIEKSTFSEELRNAVSLCPLVEELVVSGYHGCSFLELKNLKRLALLRIDFCGCSNGCLQDFVELLHEIGPQLKYLSVVSEFILPVDIICDCCPNLLSLEILGCATVTKTVQKNCNLSLKQLHIWQGDGDSVLFLLSNCKGLEELILGNAYRLNDDLLNQILKLNPLSELQEIVIWESRLSREGFRMLLQKLTSLQRVFTAHFVYDMIKSLTGELNLNTLMHDSVNRFYRNRDLRNCFGKMVWLREVSLM</sequence>